<dbReference type="AlphaFoldDB" id="A0A3M6V7C1"/>
<name>A0A3M6V7C1_9STRA</name>
<dbReference type="Proteomes" id="UP000282087">
    <property type="component" value="Unassembled WGS sequence"/>
</dbReference>
<sequence>MVILKSRTARTRRIDSADRQLYAVKKVKLDPDDKTMKKKICVKVKLDPDDKTMKKKICHRHIVRLFQTWIEGKGTIGSSTGL</sequence>
<accession>A0A3M6V7C1</accession>
<keyword evidence="2" id="KW-1185">Reference proteome</keyword>
<comment type="caution">
    <text evidence="1">The sequence shown here is derived from an EMBL/GenBank/DDBJ whole genome shotgun (WGS) entry which is preliminary data.</text>
</comment>
<dbReference type="Gene3D" id="3.30.200.20">
    <property type="entry name" value="Phosphorylase Kinase, domain 1"/>
    <property type="match status" value="1"/>
</dbReference>
<reference evidence="1 2" key="1">
    <citation type="submission" date="2018-06" db="EMBL/GenBank/DDBJ databases">
        <title>Comparative genomics of downy mildews reveals potential adaptations to biotrophy.</title>
        <authorList>
            <person name="Fletcher K."/>
            <person name="Klosterman S.J."/>
            <person name="Derevnina L."/>
            <person name="Martin F."/>
            <person name="Koike S."/>
            <person name="Reyes Chin-Wo S."/>
            <person name="Mou B."/>
            <person name="Michelmore R."/>
        </authorList>
    </citation>
    <scope>NUCLEOTIDE SEQUENCE [LARGE SCALE GENOMIC DNA]</scope>
    <source>
        <strain evidence="1 2">R14</strain>
    </source>
</reference>
<gene>
    <name evidence="1" type="ORF">DD238_007821</name>
</gene>
<dbReference type="STRING" id="542832.A0A3M6V7C1"/>
<evidence type="ECO:0000313" key="2">
    <source>
        <dbReference type="Proteomes" id="UP000282087"/>
    </source>
</evidence>
<proteinExistence type="predicted"/>
<evidence type="ECO:0000313" key="1">
    <source>
        <dbReference type="EMBL" id="RMX62344.1"/>
    </source>
</evidence>
<organism evidence="1 2">
    <name type="scientific">Peronospora effusa</name>
    <dbReference type="NCBI Taxonomy" id="542832"/>
    <lineage>
        <taxon>Eukaryota</taxon>
        <taxon>Sar</taxon>
        <taxon>Stramenopiles</taxon>
        <taxon>Oomycota</taxon>
        <taxon>Peronosporomycetes</taxon>
        <taxon>Peronosporales</taxon>
        <taxon>Peronosporaceae</taxon>
        <taxon>Peronospora</taxon>
    </lineage>
</organism>
<protein>
    <submittedName>
        <fullName evidence="1">Uncharacterized protein</fullName>
    </submittedName>
</protein>
<dbReference type="EMBL" id="QLLG01000699">
    <property type="protein sequence ID" value="RMX62344.1"/>
    <property type="molecule type" value="Genomic_DNA"/>
</dbReference>